<protein>
    <submittedName>
        <fullName evidence="2">Uncharacterized protein</fullName>
    </submittedName>
</protein>
<feature type="region of interest" description="Disordered" evidence="1">
    <location>
        <begin position="76"/>
        <end position="131"/>
    </location>
</feature>
<proteinExistence type="predicted"/>
<gene>
    <name evidence="2" type="ORF">pdam_00006451</name>
</gene>
<sequence length="160" mass="18245">MVLQQCLACNSLITETSRSCVCGHVLEDAHRFIGGKRFSEYRAELYSRLESKNRKREEREIKEQAKLQLGRKNIMAGSVSEQPGFKPPVKRKPLAARKTNKKRRVKRGTSRLQTGQSATKRNDGKSSVPPELLSRLPAALQEINRRILGQNFMWLALQLD</sequence>
<organism evidence="2 3">
    <name type="scientific">Pocillopora damicornis</name>
    <name type="common">Cauliflower coral</name>
    <name type="synonym">Millepora damicornis</name>
    <dbReference type="NCBI Taxonomy" id="46731"/>
    <lineage>
        <taxon>Eukaryota</taxon>
        <taxon>Metazoa</taxon>
        <taxon>Cnidaria</taxon>
        <taxon>Anthozoa</taxon>
        <taxon>Hexacorallia</taxon>
        <taxon>Scleractinia</taxon>
        <taxon>Astrocoeniina</taxon>
        <taxon>Pocilloporidae</taxon>
        <taxon>Pocillopora</taxon>
    </lineage>
</organism>
<accession>A0A3M6UY67</accession>
<evidence type="ECO:0000313" key="3">
    <source>
        <dbReference type="Proteomes" id="UP000275408"/>
    </source>
</evidence>
<reference evidence="2 3" key="1">
    <citation type="journal article" date="2018" name="Sci. Rep.">
        <title>Comparative analysis of the Pocillopora damicornis genome highlights role of immune system in coral evolution.</title>
        <authorList>
            <person name="Cunning R."/>
            <person name="Bay R.A."/>
            <person name="Gillette P."/>
            <person name="Baker A.C."/>
            <person name="Traylor-Knowles N."/>
        </authorList>
    </citation>
    <scope>NUCLEOTIDE SEQUENCE [LARGE SCALE GENOMIC DNA]</scope>
    <source>
        <strain evidence="2">RSMAS</strain>
        <tissue evidence="2">Whole animal</tissue>
    </source>
</reference>
<dbReference type="AlphaFoldDB" id="A0A3M6UY67"/>
<evidence type="ECO:0000256" key="1">
    <source>
        <dbReference type="SAM" id="MobiDB-lite"/>
    </source>
</evidence>
<comment type="caution">
    <text evidence="2">The sequence shown here is derived from an EMBL/GenBank/DDBJ whole genome shotgun (WGS) entry which is preliminary data.</text>
</comment>
<name>A0A3M6UY67_POCDA</name>
<dbReference type="Proteomes" id="UP000275408">
    <property type="component" value="Unassembled WGS sequence"/>
</dbReference>
<keyword evidence="3" id="KW-1185">Reference proteome</keyword>
<feature type="compositionally biased region" description="Polar residues" evidence="1">
    <location>
        <begin position="110"/>
        <end position="119"/>
    </location>
</feature>
<evidence type="ECO:0000313" key="2">
    <source>
        <dbReference type="EMBL" id="RMX58621.1"/>
    </source>
</evidence>
<dbReference type="EMBL" id="RCHS01000482">
    <property type="protein sequence ID" value="RMX58621.1"/>
    <property type="molecule type" value="Genomic_DNA"/>
</dbReference>
<dbReference type="OrthoDB" id="5974296at2759"/>
<feature type="compositionally biased region" description="Basic residues" evidence="1">
    <location>
        <begin position="88"/>
        <end position="109"/>
    </location>
</feature>